<dbReference type="GO" id="GO:0046983">
    <property type="term" value="F:protein dimerization activity"/>
    <property type="evidence" value="ECO:0007669"/>
    <property type="project" value="InterPro"/>
</dbReference>
<dbReference type="GO" id="GO:0016020">
    <property type="term" value="C:membrane"/>
    <property type="evidence" value="ECO:0007669"/>
    <property type="project" value="InterPro"/>
</dbReference>
<dbReference type="InterPro" id="IPR036890">
    <property type="entry name" value="HATPase_C_sf"/>
</dbReference>
<dbReference type="InterPro" id="IPR050482">
    <property type="entry name" value="Sensor_HK_TwoCompSys"/>
</dbReference>
<comment type="caution">
    <text evidence="7">The sequence shown here is derived from an EMBL/GenBank/DDBJ whole genome shotgun (WGS) entry which is preliminary data.</text>
</comment>
<dbReference type="InterPro" id="IPR011712">
    <property type="entry name" value="Sig_transdc_His_kin_sub3_dim/P"/>
</dbReference>
<protein>
    <submittedName>
        <fullName evidence="7">PAS domain S-box-containing protein</fullName>
    </submittedName>
</protein>
<keyword evidence="2" id="KW-0418">Kinase</keyword>
<evidence type="ECO:0000259" key="6">
    <source>
        <dbReference type="PROSITE" id="PS50113"/>
    </source>
</evidence>
<dbReference type="CDD" id="cd00130">
    <property type="entry name" value="PAS"/>
    <property type="match status" value="1"/>
</dbReference>
<dbReference type="Proteomes" id="UP000219522">
    <property type="component" value="Unassembled WGS sequence"/>
</dbReference>
<dbReference type="EMBL" id="OCSU01000001">
    <property type="protein sequence ID" value="SOE67103.1"/>
    <property type="molecule type" value="Genomic_DNA"/>
</dbReference>
<dbReference type="Gene3D" id="3.30.565.10">
    <property type="entry name" value="Histidine kinase-like ATPase, C-terminal domain"/>
    <property type="match status" value="1"/>
</dbReference>
<feature type="domain" description="Histidine kinase" evidence="4">
    <location>
        <begin position="175"/>
        <end position="373"/>
    </location>
</feature>
<dbReference type="PROSITE" id="PS50113">
    <property type="entry name" value="PAC"/>
    <property type="match status" value="1"/>
</dbReference>
<evidence type="ECO:0000313" key="8">
    <source>
        <dbReference type="Proteomes" id="UP000219522"/>
    </source>
</evidence>
<name>A0A7Z7I6H6_9BURK</name>
<feature type="domain" description="PAS" evidence="5">
    <location>
        <begin position="31"/>
        <end position="104"/>
    </location>
</feature>
<dbReference type="GO" id="GO:0000155">
    <property type="term" value="F:phosphorelay sensor kinase activity"/>
    <property type="evidence" value="ECO:0007669"/>
    <property type="project" value="InterPro"/>
</dbReference>
<evidence type="ECO:0000256" key="3">
    <source>
        <dbReference type="ARBA" id="ARBA00023012"/>
    </source>
</evidence>
<dbReference type="PANTHER" id="PTHR24421:SF58">
    <property type="entry name" value="SIGNAL TRANSDUCTION HISTIDINE-PROTEIN KINASE_PHOSPHATASE UHPB"/>
    <property type="match status" value="1"/>
</dbReference>
<accession>A0A7Z7I6H6</accession>
<dbReference type="Gene3D" id="3.30.450.20">
    <property type="entry name" value="PAS domain"/>
    <property type="match status" value="1"/>
</dbReference>
<dbReference type="PROSITE" id="PS50112">
    <property type="entry name" value="PAS"/>
    <property type="match status" value="1"/>
</dbReference>
<dbReference type="InterPro" id="IPR003594">
    <property type="entry name" value="HATPase_dom"/>
</dbReference>
<sequence length="380" mass="42394">MQSRDRSSRQRAADDQREAVPARSSIRHLLSDEHFRLLVETVEDYAIFLLDPAGNVATWNNGAKRIKGYEAHEIIGRHFSVFYPPADVAAGKPETELAMAVEKGHIEEEGWRIRKDESRFWANVVITAVRDANGTLRGFAKVTRDMTDQLRLAELQHARELSTHVQTARENERTDIARELHDDLGQQLAALKMQLAALDSDVNAAGFARHRISQTQAMQDQIDTIIASVRRIAAGLRPPILDDLGLFAAIEWLVKDFRRRYGISATLDNDTEALDFNASASTAIFRLVQEALTNIVRHAKASEVRIDFRRVHEDCVLSIEDNGRGAALEADSGTKSFGLLGMRERVRQLRGTIAIDSTPGRGFRILIKLPVETIITASAG</sequence>
<dbReference type="Gene3D" id="1.20.5.1930">
    <property type="match status" value="1"/>
</dbReference>
<dbReference type="PROSITE" id="PS50109">
    <property type="entry name" value="HIS_KIN"/>
    <property type="match status" value="1"/>
</dbReference>
<dbReference type="InterPro" id="IPR005467">
    <property type="entry name" value="His_kinase_dom"/>
</dbReference>
<dbReference type="SMART" id="SM00091">
    <property type="entry name" value="PAS"/>
    <property type="match status" value="1"/>
</dbReference>
<feature type="domain" description="PAC" evidence="6">
    <location>
        <begin position="106"/>
        <end position="158"/>
    </location>
</feature>
<evidence type="ECO:0000259" key="4">
    <source>
        <dbReference type="PROSITE" id="PS50109"/>
    </source>
</evidence>
<evidence type="ECO:0000256" key="2">
    <source>
        <dbReference type="ARBA" id="ARBA00022777"/>
    </source>
</evidence>
<dbReference type="SMART" id="SM00387">
    <property type="entry name" value="HATPase_c"/>
    <property type="match status" value="1"/>
</dbReference>
<dbReference type="InterPro" id="IPR000014">
    <property type="entry name" value="PAS"/>
</dbReference>
<gene>
    <name evidence="7" type="ORF">SAMN05446927_3221</name>
</gene>
<evidence type="ECO:0000256" key="1">
    <source>
        <dbReference type="ARBA" id="ARBA00022679"/>
    </source>
</evidence>
<dbReference type="NCBIfam" id="TIGR00229">
    <property type="entry name" value="sensory_box"/>
    <property type="match status" value="1"/>
</dbReference>
<dbReference type="SUPFAM" id="SSF55874">
    <property type="entry name" value="ATPase domain of HSP90 chaperone/DNA topoisomerase II/histidine kinase"/>
    <property type="match status" value="1"/>
</dbReference>
<keyword evidence="3" id="KW-0902">Two-component regulatory system</keyword>
<keyword evidence="8" id="KW-1185">Reference proteome</keyword>
<evidence type="ECO:0000313" key="7">
    <source>
        <dbReference type="EMBL" id="SOE67103.1"/>
    </source>
</evidence>
<dbReference type="OrthoDB" id="9813412at2"/>
<dbReference type="AlphaFoldDB" id="A0A7Z7I6H6"/>
<organism evidence="7 8">
    <name type="scientific">Caballeronia arationis</name>
    <dbReference type="NCBI Taxonomy" id="1777142"/>
    <lineage>
        <taxon>Bacteria</taxon>
        <taxon>Pseudomonadati</taxon>
        <taxon>Pseudomonadota</taxon>
        <taxon>Betaproteobacteria</taxon>
        <taxon>Burkholderiales</taxon>
        <taxon>Burkholderiaceae</taxon>
        <taxon>Caballeronia</taxon>
    </lineage>
</organism>
<evidence type="ECO:0000259" key="5">
    <source>
        <dbReference type="PROSITE" id="PS50112"/>
    </source>
</evidence>
<dbReference type="InterPro" id="IPR035965">
    <property type="entry name" value="PAS-like_dom_sf"/>
</dbReference>
<dbReference type="SUPFAM" id="SSF55785">
    <property type="entry name" value="PYP-like sensor domain (PAS domain)"/>
    <property type="match status" value="1"/>
</dbReference>
<dbReference type="RefSeq" id="WP_087135386.1">
    <property type="nucleotide sequence ID" value="NZ_FCOG02000121.1"/>
</dbReference>
<dbReference type="Pfam" id="PF07730">
    <property type="entry name" value="HisKA_3"/>
    <property type="match status" value="1"/>
</dbReference>
<dbReference type="Pfam" id="PF02518">
    <property type="entry name" value="HATPase_c"/>
    <property type="match status" value="1"/>
</dbReference>
<keyword evidence="1" id="KW-0808">Transferase</keyword>
<dbReference type="Pfam" id="PF13426">
    <property type="entry name" value="PAS_9"/>
    <property type="match status" value="1"/>
</dbReference>
<dbReference type="PANTHER" id="PTHR24421">
    <property type="entry name" value="NITRATE/NITRITE SENSOR PROTEIN NARX-RELATED"/>
    <property type="match status" value="1"/>
</dbReference>
<dbReference type="CDD" id="cd16917">
    <property type="entry name" value="HATPase_UhpB-NarQ-NarX-like"/>
    <property type="match status" value="1"/>
</dbReference>
<reference evidence="7 8" key="1">
    <citation type="submission" date="2017-09" db="EMBL/GenBank/DDBJ databases">
        <authorList>
            <person name="Varghese N."/>
            <person name="Submissions S."/>
        </authorList>
    </citation>
    <scope>NUCLEOTIDE SEQUENCE [LARGE SCALE GENOMIC DNA]</scope>
    <source>
        <strain evidence="7 8">OK806</strain>
    </source>
</reference>
<dbReference type="InterPro" id="IPR000700">
    <property type="entry name" value="PAS-assoc_C"/>
</dbReference>
<proteinExistence type="predicted"/>